<comment type="caution">
    <text evidence="9">The sequence shown here is derived from an EMBL/GenBank/DDBJ whole genome shotgun (WGS) entry which is preliminary data.</text>
</comment>
<sequence length="443" mass="44884">MMILAVVALIALLVVLIAWGKVPPFLAFLVVAVGGALAFGMPLGQIPKSLERGVGDMLGGLVAIICLGAMFGRAIADSGAAQSIARALIGAVGLRFILLAMALTGLIVGIPLFYSVGFVVMIPLIFSVAKRAALPPVYVGLPLLCGLSVAHGFLPPHPSPTALVTLFGADTGLTLAYGLVVSIAALLVGGPVLTLTLKRVGVLPLGGPPADSPFAAGAASEGSAPGAFNSFTTALAPVVMIAATTALLVALKSPSPARDIVGFIGHPAVVLILCLIYATFSLGLLRGVSIPAQMQRYGDALKEVAGVLLILAGAGALKQIFVDSGVSAALGGWLGALPLHPLVLGWLIAMVIRVALGSATIAGLTAAGLVQPLLAATHVDPNLMVLAIGAGSLMFSHVNDPGFWLFKEYFGLTLKETLLSWTVMESLVGVVGLVCVLGLSLVV</sequence>
<dbReference type="InterPro" id="IPR003474">
    <property type="entry name" value="Glcn_transporter"/>
</dbReference>
<evidence type="ECO:0000256" key="8">
    <source>
        <dbReference type="SAM" id="Phobius"/>
    </source>
</evidence>
<feature type="transmembrane region" description="Helical" evidence="8">
    <location>
        <begin position="418"/>
        <end position="442"/>
    </location>
</feature>
<proteinExistence type="inferred from homology"/>
<feature type="transmembrane region" description="Helical" evidence="8">
    <location>
        <begin position="58"/>
        <end position="76"/>
    </location>
</feature>
<dbReference type="NCBIfam" id="TIGR00791">
    <property type="entry name" value="gntP"/>
    <property type="match status" value="1"/>
</dbReference>
<feature type="transmembrane region" description="Helical" evidence="8">
    <location>
        <begin position="342"/>
        <end position="370"/>
    </location>
</feature>
<keyword evidence="2" id="KW-0813">Transport</keyword>
<keyword evidence="5 8" id="KW-1133">Transmembrane helix</keyword>
<dbReference type="Pfam" id="PF02447">
    <property type="entry name" value="GntP_permease"/>
    <property type="match status" value="1"/>
</dbReference>
<name>A0ABU1MTP5_9CAUL</name>
<keyword evidence="4 8" id="KW-0812">Transmembrane</keyword>
<organism evidence="9 10">
    <name type="scientific">Caulobacter rhizosphaerae</name>
    <dbReference type="NCBI Taxonomy" id="2010972"/>
    <lineage>
        <taxon>Bacteria</taxon>
        <taxon>Pseudomonadati</taxon>
        <taxon>Pseudomonadota</taxon>
        <taxon>Alphaproteobacteria</taxon>
        <taxon>Caulobacterales</taxon>
        <taxon>Caulobacteraceae</taxon>
        <taxon>Caulobacter</taxon>
    </lineage>
</organism>
<evidence type="ECO:0000256" key="4">
    <source>
        <dbReference type="ARBA" id="ARBA00022692"/>
    </source>
</evidence>
<comment type="similarity">
    <text evidence="7">Belongs to the GntP permease family.</text>
</comment>
<dbReference type="Proteomes" id="UP001262754">
    <property type="component" value="Unassembled WGS sequence"/>
</dbReference>
<accession>A0ABU1MTP5</accession>
<evidence type="ECO:0000313" key="10">
    <source>
        <dbReference type="Proteomes" id="UP001262754"/>
    </source>
</evidence>
<dbReference type="RefSeq" id="WP_310028503.1">
    <property type="nucleotide sequence ID" value="NZ_JAVDRL010000001.1"/>
</dbReference>
<feature type="transmembrane region" description="Helical" evidence="8">
    <location>
        <begin position="137"/>
        <end position="154"/>
    </location>
</feature>
<dbReference type="PIRSF" id="PIRSF002746">
    <property type="entry name" value="Gluconate_transporter"/>
    <property type="match status" value="1"/>
</dbReference>
<evidence type="ECO:0000313" key="9">
    <source>
        <dbReference type="EMBL" id="MDR6529553.1"/>
    </source>
</evidence>
<evidence type="ECO:0000256" key="7">
    <source>
        <dbReference type="ARBA" id="ARBA00049663"/>
    </source>
</evidence>
<feature type="transmembrane region" description="Helical" evidence="8">
    <location>
        <begin position="382"/>
        <end position="398"/>
    </location>
</feature>
<keyword evidence="6 8" id="KW-0472">Membrane</keyword>
<reference evidence="9 10" key="1">
    <citation type="submission" date="2023-07" db="EMBL/GenBank/DDBJ databases">
        <title>Sorghum-associated microbial communities from plants grown in Nebraska, USA.</title>
        <authorList>
            <person name="Schachtman D."/>
        </authorList>
    </citation>
    <scope>NUCLEOTIDE SEQUENCE [LARGE SCALE GENOMIC DNA]</scope>
    <source>
        <strain evidence="9 10">DS2154</strain>
    </source>
</reference>
<feature type="transmembrane region" description="Helical" evidence="8">
    <location>
        <begin position="174"/>
        <end position="197"/>
    </location>
</feature>
<evidence type="ECO:0000256" key="2">
    <source>
        <dbReference type="ARBA" id="ARBA00022448"/>
    </source>
</evidence>
<feature type="transmembrane region" description="Helical" evidence="8">
    <location>
        <begin position="96"/>
        <end position="125"/>
    </location>
</feature>
<feature type="transmembrane region" description="Helical" evidence="8">
    <location>
        <begin position="304"/>
        <end position="322"/>
    </location>
</feature>
<dbReference type="PANTHER" id="PTHR30354">
    <property type="entry name" value="GNT FAMILY GLUCONATE TRANSPORTER"/>
    <property type="match status" value="1"/>
</dbReference>
<evidence type="ECO:0000256" key="5">
    <source>
        <dbReference type="ARBA" id="ARBA00022989"/>
    </source>
</evidence>
<comment type="subcellular location">
    <subcellularLocation>
        <location evidence="1">Cell membrane</location>
        <topology evidence="1">Multi-pass membrane protein</topology>
    </subcellularLocation>
</comment>
<gene>
    <name evidence="9" type="ORF">J2800_000268</name>
</gene>
<protein>
    <submittedName>
        <fullName evidence="9">Gnt-I system high-affinity gluconate transporter</fullName>
    </submittedName>
</protein>
<keyword evidence="10" id="KW-1185">Reference proteome</keyword>
<dbReference type="EMBL" id="JAVDRL010000001">
    <property type="protein sequence ID" value="MDR6529553.1"/>
    <property type="molecule type" value="Genomic_DNA"/>
</dbReference>
<feature type="transmembrane region" description="Helical" evidence="8">
    <location>
        <begin position="231"/>
        <end position="251"/>
    </location>
</feature>
<evidence type="ECO:0000256" key="3">
    <source>
        <dbReference type="ARBA" id="ARBA00022475"/>
    </source>
</evidence>
<evidence type="ECO:0000256" key="1">
    <source>
        <dbReference type="ARBA" id="ARBA00004651"/>
    </source>
</evidence>
<feature type="transmembrane region" description="Helical" evidence="8">
    <location>
        <begin position="263"/>
        <end position="284"/>
    </location>
</feature>
<dbReference type="PANTHER" id="PTHR30354:SF22">
    <property type="entry name" value="HIGH-AFFINITY GLUCONATE TRANSPORTER"/>
    <property type="match status" value="1"/>
</dbReference>
<keyword evidence="3" id="KW-1003">Cell membrane</keyword>
<feature type="transmembrane region" description="Helical" evidence="8">
    <location>
        <begin position="28"/>
        <end position="46"/>
    </location>
</feature>
<evidence type="ECO:0000256" key="6">
    <source>
        <dbReference type="ARBA" id="ARBA00023136"/>
    </source>
</evidence>